<keyword evidence="2" id="KW-1185">Reference proteome</keyword>
<organism evidence="1 2">
    <name type="scientific">Liparis tanakae</name>
    <name type="common">Tanaka's snailfish</name>
    <dbReference type="NCBI Taxonomy" id="230148"/>
    <lineage>
        <taxon>Eukaryota</taxon>
        <taxon>Metazoa</taxon>
        <taxon>Chordata</taxon>
        <taxon>Craniata</taxon>
        <taxon>Vertebrata</taxon>
        <taxon>Euteleostomi</taxon>
        <taxon>Actinopterygii</taxon>
        <taxon>Neopterygii</taxon>
        <taxon>Teleostei</taxon>
        <taxon>Neoteleostei</taxon>
        <taxon>Acanthomorphata</taxon>
        <taxon>Eupercaria</taxon>
        <taxon>Perciformes</taxon>
        <taxon>Cottioidei</taxon>
        <taxon>Cottales</taxon>
        <taxon>Liparidae</taxon>
        <taxon>Liparis</taxon>
    </lineage>
</organism>
<dbReference type="AlphaFoldDB" id="A0A4Z2IPW2"/>
<dbReference type="Proteomes" id="UP000314294">
    <property type="component" value="Unassembled WGS sequence"/>
</dbReference>
<dbReference type="EMBL" id="SRLO01000060">
    <property type="protein sequence ID" value="TNN79906.1"/>
    <property type="molecule type" value="Genomic_DNA"/>
</dbReference>
<evidence type="ECO:0000313" key="1">
    <source>
        <dbReference type="EMBL" id="TNN79906.1"/>
    </source>
</evidence>
<evidence type="ECO:0000313" key="2">
    <source>
        <dbReference type="Proteomes" id="UP000314294"/>
    </source>
</evidence>
<proteinExistence type="predicted"/>
<comment type="caution">
    <text evidence="1">The sequence shown here is derived from an EMBL/GenBank/DDBJ whole genome shotgun (WGS) entry which is preliminary data.</text>
</comment>
<name>A0A4Z2IPW2_9TELE</name>
<gene>
    <name evidence="1" type="ORF">EYF80_009943</name>
</gene>
<accession>A0A4Z2IPW2</accession>
<sequence>MMRMYRATIGGSNRLVLVLSLSRLPTNAFKEKEEELEHTVNVRPSRLKATLKTLMNSDDPIRLAPCVTMPVKRITLGILIWEQKERERGRREKEGEK</sequence>
<reference evidence="1 2" key="1">
    <citation type="submission" date="2019-03" db="EMBL/GenBank/DDBJ databases">
        <title>First draft genome of Liparis tanakae, snailfish: a comprehensive survey of snailfish specific genes.</title>
        <authorList>
            <person name="Kim W."/>
            <person name="Song I."/>
            <person name="Jeong J.-H."/>
            <person name="Kim D."/>
            <person name="Kim S."/>
            <person name="Ryu S."/>
            <person name="Song J.Y."/>
            <person name="Lee S.K."/>
        </authorList>
    </citation>
    <scope>NUCLEOTIDE SEQUENCE [LARGE SCALE GENOMIC DNA]</scope>
    <source>
        <tissue evidence="1">Muscle</tissue>
    </source>
</reference>
<protein>
    <submittedName>
        <fullName evidence="1">Uncharacterized protein</fullName>
    </submittedName>
</protein>